<reference evidence="2" key="1">
    <citation type="submission" date="2018-11" db="EMBL/GenBank/DDBJ databases">
        <authorList>
            <person name="Alioto T."/>
            <person name="Alioto T."/>
        </authorList>
    </citation>
    <scope>NUCLEOTIDE SEQUENCE</scope>
</reference>
<organism evidence="2 3">
    <name type="scientific">Mytilus galloprovincialis</name>
    <name type="common">Mediterranean mussel</name>
    <dbReference type="NCBI Taxonomy" id="29158"/>
    <lineage>
        <taxon>Eukaryota</taxon>
        <taxon>Metazoa</taxon>
        <taxon>Spiralia</taxon>
        <taxon>Lophotrochozoa</taxon>
        <taxon>Mollusca</taxon>
        <taxon>Bivalvia</taxon>
        <taxon>Autobranchia</taxon>
        <taxon>Pteriomorphia</taxon>
        <taxon>Mytilida</taxon>
        <taxon>Mytiloidea</taxon>
        <taxon>Mytilidae</taxon>
        <taxon>Mytilinae</taxon>
        <taxon>Mytilus</taxon>
    </lineage>
</organism>
<dbReference type="EMBL" id="UYJE01007951">
    <property type="protein sequence ID" value="VDI59582.1"/>
    <property type="molecule type" value="Genomic_DNA"/>
</dbReference>
<keyword evidence="1" id="KW-0472">Membrane</keyword>
<accession>A0A8B6G6T4</accession>
<dbReference type="Proteomes" id="UP000596742">
    <property type="component" value="Unassembled WGS sequence"/>
</dbReference>
<proteinExistence type="predicted"/>
<keyword evidence="3" id="KW-1185">Reference proteome</keyword>
<evidence type="ECO:0000313" key="2">
    <source>
        <dbReference type="EMBL" id="VDI59582.1"/>
    </source>
</evidence>
<keyword evidence="1" id="KW-1133">Transmembrane helix</keyword>
<protein>
    <submittedName>
        <fullName evidence="2">Uncharacterized protein</fullName>
    </submittedName>
</protein>
<comment type="caution">
    <text evidence="2">The sequence shown here is derived from an EMBL/GenBank/DDBJ whole genome shotgun (WGS) entry which is preliminary data.</text>
</comment>
<feature type="transmembrane region" description="Helical" evidence="1">
    <location>
        <begin position="43"/>
        <end position="64"/>
    </location>
</feature>
<sequence length="146" mass="16296">MTSRQESIEDNGTTHIMLKTSTIYSSLNSIYNNKDFPLKVMKIFTSAILVAMTIAILTVTSNIYHSKSSKTSDCIKLSSLGLDVDQSKNLTCQYKKKVDLPENVLIGYFFGRWCLSCRTGGSIDIEGGGEAMPMRRTFNGFQDKRS</sequence>
<evidence type="ECO:0000256" key="1">
    <source>
        <dbReference type="SAM" id="Phobius"/>
    </source>
</evidence>
<name>A0A8B6G6T4_MYTGA</name>
<dbReference type="AlphaFoldDB" id="A0A8B6G6T4"/>
<keyword evidence="1" id="KW-0812">Transmembrane</keyword>
<gene>
    <name evidence="2" type="ORF">MGAL_10B077855</name>
</gene>
<evidence type="ECO:0000313" key="3">
    <source>
        <dbReference type="Proteomes" id="UP000596742"/>
    </source>
</evidence>